<dbReference type="Pfam" id="PF01471">
    <property type="entry name" value="PG_binding_1"/>
    <property type="match status" value="1"/>
</dbReference>
<feature type="compositionally biased region" description="Basic and acidic residues" evidence="1">
    <location>
        <begin position="150"/>
        <end position="169"/>
    </location>
</feature>
<organism evidence="3 4">
    <name type="scientific">Luteimonas gilva</name>
    <dbReference type="NCBI Taxonomy" id="2572684"/>
    <lineage>
        <taxon>Bacteria</taxon>
        <taxon>Pseudomonadati</taxon>
        <taxon>Pseudomonadota</taxon>
        <taxon>Gammaproteobacteria</taxon>
        <taxon>Lysobacterales</taxon>
        <taxon>Lysobacteraceae</taxon>
        <taxon>Luteimonas</taxon>
    </lineage>
</organism>
<reference evidence="3 4" key="1">
    <citation type="submission" date="2019-04" db="EMBL/GenBank/DDBJ databases">
        <title>Reference strain of H23.</title>
        <authorList>
            <person name="Luo X."/>
        </authorList>
    </citation>
    <scope>NUCLEOTIDE SEQUENCE [LARGE SCALE GENOMIC DNA]</scope>
    <source>
        <strain evidence="3 4">H23</strain>
    </source>
</reference>
<protein>
    <recommendedName>
        <fullName evidence="2">Peptidoglycan binding-like domain-containing protein</fullName>
    </recommendedName>
</protein>
<accession>A0A4U5JMU5</accession>
<dbReference type="EMBL" id="SZUA01000003">
    <property type="protein sequence ID" value="TKR29821.1"/>
    <property type="molecule type" value="Genomic_DNA"/>
</dbReference>
<keyword evidence="4" id="KW-1185">Reference proteome</keyword>
<dbReference type="SUPFAM" id="SSF47090">
    <property type="entry name" value="PGBD-like"/>
    <property type="match status" value="1"/>
</dbReference>
<evidence type="ECO:0000259" key="2">
    <source>
        <dbReference type="Pfam" id="PF01471"/>
    </source>
</evidence>
<gene>
    <name evidence="3" type="ORF">FCE95_14610</name>
</gene>
<evidence type="ECO:0000313" key="4">
    <source>
        <dbReference type="Proteomes" id="UP000308707"/>
    </source>
</evidence>
<proteinExistence type="predicted"/>
<feature type="region of interest" description="Disordered" evidence="1">
    <location>
        <begin position="129"/>
        <end position="169"/>
    </location>
</feature>
<dbReference type="InterPro" id="IPR036366">
    <property type="entry name" value="PGBDSf"/>
</dbReference>
<evidence type="ECO:0000313" key="3">
    <source>
        <dbReference type="EMBL" id="TKR29821.1"/>
    </source>
</evidence>
<feature type="domain" description="Peptidoglycan binding-like" evidence="2">
    <location>
        <begin position="51"/>
        <end position="108"/>
    </location>
</feature>
<dbReference type="Proteomes" id="UP000308707">
    <property type="component" value="Unassembled WGS sequence"/>
</dbReference>
<dbReference type="InterPro" id="IPR036365">
    <property type="entry name" value="PGBD-like_sf"/>
</dbReference>
<dbReference type="OrthoDB" id="6006057at2"/>
<name>A0A4U5JMU5_9GAMM</name>
<dbReference type="InterPro" id="IPR002477">
    <property type="entry name" value="Peptidoglycan-bd-like"/>
</dbReference>
<dbReference type="Gene3D" id="1.10.101.10">
    <property type="entry name" value="PGBD-like superfamily/PGBD"/>
    <property type="match status" value="1"/>
</dbReference>
<sequence>MEMDTRYYQQYENYISDLANGRLGVDPERRSSGIQPLPIIDDGAFRVGEKNNRIQEFQDALISEGYRSAHETPLKPDGIYRLEMQPAVIAYQRDHGLTQTGDIDHSTLHIALPHRRDQPIDRLDYVDRSHAPFSPAHSPDEPIHMYQPGPDDHQRHPDRSRTDPRHPEHRDHAFFELLKRNLPPGTSDEMVAHVLLEAKIGKVQGTNDVERVMVHEDRVFVMGKTPGFRAAVDLAETPPSIQETAQRSEALDAERSLQRQHWMAQEQSQALSRSI</sequence>
<comment type="caution">
    <text evidence="3">The sequence shown here is derived from an EMBL/GenBank/DDBJ whole genome shotgun (WGS) entry which is preliminary data.</text>
</comment>
<evidence type="ECO:0000256" key="1">
    <source>
        <dbReference type="SAM" id="MobiDB-lite"/>
    </source>
</evidence>
<dbReference type="AlphaFoldDB" id="A0A4U5JMU5"/>